<gene>
    <name evidence="19" type="ORF">CY0110_04503</name>
</gene>
<dbReference type="Gene3D" id="3.40.50.2300">
    <property type="match status" value="1"/>
</dbReference>
<evidence type="ECO:0000256" key="2">
    <source>
        <dbReference type="ARBA" id="ARBA00004429"/>
    </source>
</evidence>
<comment type="caution">
    <text evidence="19">The sequence shown here is derived from an EMBL/GenBank/DDBJ whole genome shotgun (WGS) entry which is preliminary data.</text>
</comment>
<feature type="domain" description="PAC" evidence="18">
    <location>
        <begin position="85"/>
        <end position="137"/>
    </location>
</feature>
<dbReference type="SMART" id="SM00387">
    <property type="entry name" value="HATPase_c"/>
    <property type="match status" value="1"/>
</dbReference>
<keyword evidence="9" id="KW-0677">Repeat</keyword>
<dbReference type="Gene3D" id="1.10.287.130">
    <property type="match status" value="1"/>
</dbReference>
<evidence type="ECO:0000256" key="8">
    <source>
        <dbReference type="ARBA" id="ARBA00022692"/>
    </source>
</evidence>
<keyword evidence="13" id="KW-0902">Two-component regulatory system</keyword>
<dbReference type="SMART" id="SM00065">
    <property type="entry name" value="GAF"/>
    <property type="match status" value="1"/>
</dbReference>
<keyword evidence="10" id="KW-0547">Nucleotide-binding</keyword>
<evidence type="ECO:0000259" key="16">
    <source>
        <dbReference type="PROSITE" id="PS50109"/>
    </source>
</evidence>
<dbReference type="InterPro" id="IPR003594">
    <property type="entry name" value="HATPase_dom"/>
</dbReference>
<dbReference type="PRINTS" id="PR00344">
    <property type="entry name" value="BCTRLSENSOR"/>
</dbReference>
<keyword evidence="7" id="KW-0808">Transferase</keyword>
<dbReference type="Pfam" id="PF02518">
    <property type="entry name" value="HATPase_c"/>
    <property type="match status" value="1"/>
</dbReference>
<dbReference type="Gene3D" id="3.30.450.40">
    <property type="match status" value="1"/>
</dbReference>
<keyword evidence="4" id="KW-1003">Cell membrane</keyword>
<keyword evidence="12" id="KW-1133">Transmembrane helix</keyword>
<evidence type="ECO:0000313" key="20">
    <source>
        <dbReference type="Proteomes" id="UP000003781"/>
    </source>
</evidence>
<dbReference type="GO" id="GO:0005886">
    <property type="term" value="C:plasma membrane"/>
    <property type="evidence" value="ECO:0007669"/>
    <property type="project" value="UniProtKB-SubCell"/>
</dbReference>
<dbReference type="SUPFAM" id="SSF55874">
    <property type="entry name" value="ATPase domain of HSP90 chaperone/DNA topoisomerase II/histidine kinase"/>
    <property type="match status" value="1"/>
</dbReference>
<comment type="catalytic activity">
    <reaction evidence="1">
        <text>ATP + protein L-histidine = ADP + protein N-phospho-L-histidine.</text>
        <dbReference type="EC" id="2.7.13.3"/>
    </reaction>
</comment>
<evidence type="ECO:0000256" key="7">
    <source>
        <dbReference type="ARBA" id="ARBA00022679"/>
    </source>
</evidence>
<evidence type="ECO:0000256" key="14">
    <source>
        <dbReference type="ARBA" id="ARBA00023136"/>
    </source>
</evidence>
<dbReference type="Gene3D" id="2.10.70.100">
    <property type="match status" value="1"/>
</dbReference>
<dbReference type="InterPro" id="IPR001610">
    <property type="entry name" value="PAC"/>
</dbReference>
<dbReference type="FunFam" id="2.10.70.100:FF:000001">
    <property type="entry name" value="Sensory transduction histidine kinase"/>
    <property type="match status" value="1"/>
</dbReference>
<dbReference type="EMBL" id="AAXW01000028">
    <property type="protein sequence ID" value="EAZ90242.1"/>
    <property type="molecule type" value="Genomic_DNA"/>
</dbReference>
<feature type="domain" description="Histidine kinase" evidence="16">
    <location>
        <begin position="336"/>
        <end position="554"/>
    </location>
</feature>
<dbReference type="InterPro" id="IPR000014">
    <property type="entry name" value="PAS"/>
</dbReference>
<dbReference type="Pfam" id="PF00072">
    <property type="entry name" value="Response_reg"/>
    <property type="match status" value="1"/>
</dbReference>
<evidence type="ECO:0000256" key="6">
    <source>
        <dbReference type="ARBA" id="ARBA00022553"/>
    </source>
</evidence>
<dbReference type="RefSeq" id="WP_008276665.1">
    <property type="nucleotide sequence ID" value="NZ_AAXW01000028.1"/>
</dbReference>
<dbReference type="GO" id="GO:0000166">
    <property type="term" value="F:nucleotide binding"/>
    <property type="evidence" value="ECO:0007669"/>
    <property type="project" value="UniProtKB-KW"/>
</dbReference>
<dbReference type="InterPro" id="IPR011006">
    <property type="entry name" value="CheY-like_superfamily"/>
</dbReference>
<dbReference type="EC" id="2.7.13.3" evidence="3"/>
<dbReference type="SUPFAM" id="SSF52172">
    <property type="entry name" value="CheY-like"/>
    <property type="match status" value="1"/>
</dbReference>
<dbReference type="PANTHER" id="PTHR43547">
    <property type="entry name" value="TWO-COMPONENT HISTIDINE KINASE"/>
    <property type="match status" value="1"/>
</dbReference>
<dbReference type="SUPFAM" id="SSF55785">
    <property type="entry name" value="PYP-like sensor domain (PAS domain)"/>
    <property type="match status" value="1"/>
</dbReference>
<dbReference type="Pfam" id="PF00512">
    <property type="entry name" value="HisKA"/>
    <property type="match status" value="1"/>
</dbReference>
<dbReference type="Pfam" id="PF01590">
    <property type="entry name" value="GAF"/>
    <property type="match status" value="1"/>
</dbReference>
<dbReference type="CDD" id="cd00130">
    <property type="entry name" value="PAS"/>
    <property type="match status" value="1"/>
</dbReference>
<reference evidence="19 20" key="1">
    <citation type="submission" date="2007-03" db="EMBL/GenBank/DDBJ databases">
        <authorList>
            <person name="Stal L."/>
            <person name="Ferriera S."/>
            <person name="Johnson J."/>
            <person name="Kravitz S."/>
            <person name="Beeson K."/>
            <person name="Sutton G."/>
            <person name="Rogers Y.-H."/>
            <person name="Friedman R."/>
            <person name="Frazier M."/>
            <person name="Venter J.C."/>
        </authorList>
    </citation>
    <scope>NUCLEOTIDE SEQUENCE [LARGE SCALE GENOMIC DNA]</scope>
    <source>
        <strain evidence="19 20">CCY0110</strain>
    </source>
</reference>
<keyword evidence="20" id="KW-1185">Reference proteome</keyword>
<proteinExistence type="predicted"/>
<evidence type="ECO:0000313" key="19">
    <source>
        <dbReference type="EMBL" id="EAZ90242.1"/>
    </source>
</evidence>
<evidence type="ECO:0000256" key="12">
    <source>
        <dbReference type="ARBA" id="ARBA00022989"/>
    </source>
</evidence>
<evidence type="ECO:0000259" key="18">
    <source>
        <dbReference type="PROSITE" id="PS50113"/>
    </source>
</evidence>
<dbReference type="InterPro" id="IPR029016">
    <property type="entry name" value="GAF-like_dom_sf"/>
</dbReference>
<comment type="subcellular location">
    <subcellularLocation>
        <location evidence="2">Cell inner membrane</location>
        <topology evidence="2">Multi-pass membrane protein</topology>
    </subcellularLocation>
</comment>
<name>A3ITF7_9CHRO</name>
<evidence type="ECO:0000256" key="3">
    <source>
        <dbReference type="ARBA" id="ARBA00012438"/>
    </source>
</evidence>
<dbReference type="SMART" id="SM00388">
    <property type="entry name" value="HisKA"/>
    <property type="match status" value="1"/>
</dbReference>
<evidence type="ECO:0000256" key="4">
    <source>
        <dbReference type="ARBA" id="ARBA00022475"/>
    </source>
</evidence>
<evidence type="ECO:0000256" key="5">
    <source>
        <dbReference type="ARBA" id="ARBA00022519"/>
    </source>
</evidence>
<dbReference type="eggNOG" id="COG2205">
    <property type="taxonomic scope" value="Bacteria"/>
</dbReference>
<evidence type="ECO:0000256" key="13">
    <source>
        <dbReference type="ARBA" id="ARBA00023012"/>
    </source>
</evidence>
<protein>
    <recommendedName>
        <fullName evidence="3">histidine kinase</fullName>
        <ecNumber evidence="3">2.7.13.3</ecNumber>
    </recommendedName>
</protein>
<evidence type="ECO:0000256" key="1">
    <source>
        <dbReference type="ARBA" id="ARBA00000085"/>
    </source>
</evidence>
<dbReference type="GO" id="GO:0000155">
    <property type="term" value="F:phosphorelay sensor kinase activity"/>
    <property type="evidence" value="ECO:0007669"/>
    <property type="project" value="InterPro"/>
</dbReference>
<dbReference type="FunFam" id="3.30.565.10:FF:000006">
    <property type="entry name" value="Sensor histidine kinase WalK"/>
    <property type="match status" value="1"/>
</dbReference>
<dbReference type="PROSITE" id="PS50109">
    <property type="entry name" value="HIS_KIN"/>
    <property type="match status" value="1"/>
</dbReference>
<evidence type="ECO:0000256" key="10">
    <source>
        <dbReference type="ARBA" id="ARBA00022741"/>
    </source>
</evidence>
<accession>A3ITF7</accession>
<dbReference type="InterPro" id="IPR005467">
    <property type="entry name" value="His_kinase_dom"/>
</dbReference>
<keyword evidence="6 15" id="KW-0597">Phosphoprotein</keyword>
<dbReference type="PANTHER" id="PTHR43547:SF2">
    <property type="entry name" value="HYBRID SIGNAL TRANSDUCTION HISTIDINE KINASE C"/>
    <property type="match status" value="1"/>
</dbReference>
<evidence type="ECO:0000256" key="9">
    <source>
        <dbReference type="ARBA" id="ARBA00022737"/>
    </source>
</evidence>
<dbReference type="InterPro" id="IPR004358">
    <property type="entry name" value="Sig_transdc_His_kin-like_C"/>
</dbReference>
<dbReference type="SUPFAM" id="SSF55781">
    <property type="entry name" value="GAF domain-like"/>
    <property type="match status" value="1"/>
</dbReference>
<dbReference type="SMART" id="SM00086">
    <property type="entry name" value="PAC"/>
    <property type="match status" value="1"/>
</dbReference>
<dbReference type="PROSITE" id="PS50110">
    <property type="entry name" value="RESPONSE_REGULATORY"/>
    <property type="match status" value="1"/>
</dbReference>
<feature type="domain" description="Response regulatory" evidence="17">
    <location>
        <begin position="577"/>
        <end position="695"/>
    </location>
</feature>
<dbReference type="SMART" id="SM00448">
    <property type="entry name" value="REC"/>
    <property type="match status" value="1"/>
</dbReference>
<dbReference type="CDD" id="cd00082">
    <property type="entry name" value="HisKA"/>
    <property type="match status" value="1"/>
</dbReference>
<dbReference type="OrthoDB" id="434121at2"/>
<feature type="modified residue" description="4-aspartylphosphate" evidence="15">
    <location>
        <position position="626"/>
    </location>
</feature>
<keyword evidence="11" id="KW-0418">Kinase</keyword>
<dbReference type="InterPro" id="IPR036890">
    <property type="entry name" value="HATPase_C_sf"/>
</dbReference>
<dbReference type="Gene3D" id="3.30.565.10">
    <property type="entry name" value="Histidine kinase-like ATPase, C-terminal domain"/>
    <property type="match status" value="1"/>
</dbReference>
<keyword evidence="14" id="KW-0472">Membrane</keyword>
<dbReference type="FunFam" id="1.10.287.130:FF:000001">
    <property type="entry name" value="Two-component sensor histidine kinase"/>
    <property type="match status" value="1"/>
</dbReference>
<dbReference type="Pfam" id="PF08447">
    <property type="entry name" value="PAS_3"/>
    <property type="match status" value="1"/>
</dbReference>
<dbReference type="InterPro" id="IPR013655">
    <property type="entry name" value="PAS_fold_3"/>
</dbReference>
<sequence>MSNTPLSDSKEDYLQLALRAGRFGAWQLELPNKNLITSIQCKADFGRTPDDEFTYDQWLNDSIHPDDRDRVQVIIETAIALNEDYEAEYRVIHPDGSLHWVLGRGRIIDHVNGQPNRMIGITVDITEQKQAQLEKEQLLAQQKRSSERYRFLSEISILLSSSLDDYKTTLNRVTHLAVPIIADWCFIDLIEDDQVNRVSIAYSDPHQSELAKEVLKYPPENNLYDPPAKVLFEQKSLLISEFTDEMISKATKNLEHEKVIQKTYPLSLMAVPLVARQNTLGVITFVTTGYSNRRLTTEDLAIAEEIGRRAAQAVDNAWLYHQAQIANRAKDDFLAMLSHELRTPLNPIIGWCELLNRGNLSPEQTKQAVEIIDRNAKLQSHLIEDLLDVSRILQGKLHLQKCSLDLKTIILSAIETVQLMAKKSSVTIETKLDTDVHPISGDITRLHQVVWNLLSNAIKFSPSHSTVTVSLSAVDGMALIEIKDQGKGIEPEFLPYIFDRFSQSESSKNRDYGGLGLGLTIVRNLVEMHDGKIKADSLGINQGATFTVAFPILYEDKKTVTDEEPKISTLTNLEGIKVLIVDDEPDSLNLLVCVFQSQKAHIKAVMSGFEALEIVESFQPNILISDINMPLMSGHDLLHKIQSLFPTLKNKLLAIAFSANASESDIEKSLKVGFIHHLVKPININDIINILVQEIKKKSLN</sequence>
<dbReference type="AlphaFoldDB" id="A3ITF7"/>
<dbReference type="InterPro" id="IPR036097">
    <property type="entry name" value="HisK_dim/P_sf"/>
</dbReference>
<dbReference type="InterPro" id="IPR000700">
    <property type="entry name" value="PAS-assoc_C"/>
</dbReference>
<evidence type="ECO:0000259" key="17">
    <source>
        <dbReference type="PROSITE" id="PS50110"/>
    </source>
</evidence>
<dbReference type="SUPFAM" id="SSF47384">
    <property type="entry name" value="Homodimeric domain of signal transducing histidine kinase"/>
    <property type="match status" value="1"/>
</dbReference>
<dbReference type="InterPro" id="IPR003018">
    <property type="entry name" value="GAF"/>
</dbReference>
<keyword evidence="8" id="KW-0812">Transmembrane</keyword>
<evidence type="ECO:0000256" key="15">
    <source>
        <dbReference type="PROSITE-ProRule" id="PRU00169"/>
    </source>
</evidence>
<dbReference type="InterPro" id="IPR003661">
    <property type="entry name" value="HisK_dim/P_dom"/>
</dbReference>
<keyword evidence="5" id="KW-0997">Cell inner membrane</keyword>
<dbReference type="InterPro" id="IPR035965">
    <property type="entry name" value="PAS-like_dom_sf"/>
</dbReference>
<organism evidence="19 20">
    <name type="scientific">Crocosphaera chwakensis CCY0110</name>
    <dbReference type="NCBI Taxonomy" id="391612"/>
    <lineage>
        <taxon>Bacteria</taxon>
        <taxon>Bacillati</taxon>
        <taxon>Cyanobacteriota</taxon>
        <taxon>Cyanophyceae</taxon>
        <taxon>Oscillatoriophycideae</taxon>
        <taxon>Chroococcales</taxon>
        <taxon>Aphanothecaceae</taxon>
        <taxon>Crocosphaera</taxon>
        <taxon>Crocosphaera chwakensis</taxon>
    </lineage>
</organism>
<dbReference type="Proteomes" id="UP000003781">
    <property type="component" value="Unassembled WGS sequence"/>
</dbReference>
<evidence type="ECO:0000256" key="11">
    <source>
        <dbReference type="ARBA" id="ARBA00022777"/>
    </source>
</evidence>
<dbReference type="InterPro" id="IPR001789">
    <property type="entry name" value="Sig_transdc_resp-reg_receiver"/>
</dbReference>
<dbReference type="NCBIfam" id="TIGR00229">
    <property type="entry name" value="sensory_box"/>
    <property type="match status" value="1"/>
</dbReference>
<dbReference type="PROSITE" id="PS50113">
    <property type="entry name" value="PAC"/>
    <property type="match status" value="1"/>
</dbReference>
<dbReference type="Gene3D" id="3.30.450.20">
    <property type="entry name" value="PAS domain"/>
    <property type="match status" value="1"/>
</dbReference>